<accession>A0A0E9X434</accession>
<reference evidence="1" key="2">
    <citation type="journal article" date="2015" name="Fish Shellfish Immunol.">
        <title>Early steps in the European eel (Anguilla anguilla)-Vibrio vulnificus interaction in the gills: Role of the RtxA13 toxin.</title>
        <authorList>
            <person name="Callol A."/>
            <person name="Pajuelo D."/>
            <person name="Ebbesson L."/>
            <person name="Teles M."/>
            <person name="MacKenzie S."/>
            <person name="Amaro C."/>
        </authorList>
    </citation>
    <scope>NUCLEOTIDE SEQUENCE</scope>
</reference>
<protein>
    <submittedName>
        <fullName evidence="1">Uncharacterized protein</fullName>
    </submittedName>
</protein>
<evidence type="ECO:0000313" key="1">
    <source>
        <dbReference type="EMBL" id="JAH96443.1"/>
    </source>
</evidence>
<proteinExistence type="predicted"/>
<sequence>MYHCTHTCTPDRQTYMHRHTHTKMLTDTQLLHCTDACACFHIHTQENPYQLQGNRERKGGNQTNVFKNGWKTCYFSTGNVPTHN</sequence>
<dbReference type="EMBL" id="GBXM01012134">
    <property type="protein sequence ID" value="JAH96443.1"/>
    <property type="molecule type" value="Transcribed_RNA"/>
</dbReference>
<name>A0A0E9X434_ANGAN</name>
<dbReference type="AlphaFoldDB" id="A0A0E9X434"/>
<reference evidence="1" key="1">
    <citation type="submission" date="2014-11" db="EMBL/GenBank/DDBJ databases">
        <authorList>
            <person name="Amaro Gonzalez C."/>
        </authorList>
    </citation>
    <scope>NUCLEOTIDE SEQUENCE</scope>
</reference>
<organism evidence="1">
    <name type="scientific">Anguilla anguilla</name>
    <name type="common">European freshwater eel</name>
    <name type="synonym">Muraena anguilla</name>
    <dbReference type="NCBI Taxonomy" id="7936"/>
    <lineage>
        <taxon>Eukaryota</taxon>
        <taxon>Metazoa</taxon>
        <taxon>Chordata</taxon>
        <taxon>Craniata</taxon>
        <taxon>Vertebrata</taxon>
        <taxon>Euteleostomi</taxon>
        <taxon>Actinopterygii</taxon>
        <taxon>Neopterygii</taxon>
        <taxon>Teleostei</taxon>
        <taxon>Anguilliformes</taxon>
        <taxon>Anguillidae</taxon>
        <taxon>Anguilla</taxon>
    </lineage>
</organism>